<dbReference type="SUPFAM" id="SSF55729">
    <property type="entry name" value="Acyl-CoA N-acyltransferases (Nat)"/>
    <property type="match status" value="1"/>
</dbReference>
<reference evidence="5" key="1">
    <citation type="journal article" date="2019" name="Int. J. Syst. Evol. Microbiol.">
        <title>The Global Catalogue of Microorganisms (GCM) 10K type strain sequencing project: providing services to taxonomists for standard genome sequencing and annotation.</title>
        <authorList>
            <consortium name="The Broad Institute Genomics Platform"/>
            <consortium name="The Broad Institute Genome Sequencing Center for Infectious Disease"/>
            <person name="Wu L."/>
            <person name="Ma J."/>
        </authorList>
    </citation>
    <scope>NUCLEOTIDE SEQUENCE [LARGE SCALE GENOMIC DNA]</scope>
    <source>
        <strain evidence="5">NBRC 110140</strain>
    </source>
</reference>
<dbReference type="InterPro" id="IPR000182">
    <property type="entry name" value="GNAT_dom"/>
</dbReference>
<organism evidence="4 5">
    <name type="scientific">Amylibacter marinus</name>
    <dbReference type="NCBI Taxonomy" id="1475483"/>
    <lineage>
        <taxon>Bacteria</taxon>
        <taxon>Pseudomonadati</taxon>
        <taxon>Pseudomonadota</taxon>
        <taxon>Alphaproteobacteria</taxon>
        <taxon>Rhodobacterales</taxon>
        <taxon>Paracoccaceae</taxon>
        <taxon>Amylibacter</taxon>
    </lineage>
</organism>
<evidence type="ECO:0000256" key="1">
    <source>
        <dbReference type="ARBA" id="ARBA00022679"/>
    </source>
</evidence>
<comment type="caution">
    <text evidence="4">The sequence shown here is derived from an EMBL/GenBank/DDBJ whole genome shotgun (WGS) entry which is preliminary data.</text>
</comment>
<keyword evidence="2" id="KW-0012">Acyltransferase</keyword>
<accession>A0ABQ5VUB7</accession>
<dbReference type="InterPro" id="IPR016181">
    <property type="entry name" value="Acyl_CoA_acyltransferase"/>
</dbReference>
<dbReference type="InterPro" id="IPR051016">
    <property type="entry name" value="Diverse_Substrate_AcTransf"/>
</dbReference>
<dbReference type="Pfam" id="PF00583">
    <property type="entry name" value="Acetyltransf_1"/>
    <property type="match status" value="1"/>
</dbReference>
<proteinExistence type="predicted"/>
<evidence type="ECO:0000313" key="4">
    <source>
        <dbReference type="EMBL" id="GLQ34818.1"/>
    </source>
</evidence>
<dbReference type="CDD" id="cd04301">
    <property type="entry name" value="NAT_SF"/>
    <property type="match status" value="1"/>
</dbReference>
<dbReference type="Proteomes" id="UP001156694">
    <property type="component" value="Unassembled WGS sequence"/>
</dbReference>
<name>A0ABQ5VUB7_9RHOB</name>
<gene>
    <name evidence="4" type="ORF">GCM10007939_11010</name>
</gene>
<dbReference type="PROSITE" id="PS51186">
    <property type="entry name" value="GNAT"/>
    <property type="match status" value="1"/>
</dbReference>
<keyword evidence="1" id="KW-0808">Transferase</keyword>
<dbReference type="Gene3D" id="3.40.630.30">
    <property type="match status" value="1"/>
</dbReference>
<keyword evidence="5" id="KW-1185">Reference proteome</keyword>
<dbReference type="PANTHER" id="PTHR10545:SF42">
    <property type="entry name" value="ACETYLTRANSFERASE"/>
    <property type="match status" value="1"/>
</dbReference>
<dbReference type="EMBL" id="BSNN01000002">
    <property type="protein sequence ID" value="GLQ34818.1"/>
    <property type="molecule type" value="Genomic_DNA"/>
</dbReference>
<evidence type="ECO:0000313" key="5">
    <source>
        <dbReference type="Proteomes" id="UP001156694"/>
    </source>
</evidence>
<evidence type="ECO:0000256" key="2">
    <source>
        <dbReference type="ARBA" id="ARBA00023315"/>
    </source>
</evidence>
<dbReference type="PANTHER" id="PTHR10545">
    <property type="entry name" value="DIAMINE N-ACETYLTRANSFERASE"/>
    <property type="match status" value="1"/>
</dbReference>
<sequence>MTLVIRAVDAGMAPDWRRLWRHYLEFYNTEKPPEIYDAAWARIIAPDSGMHSALAFHDDQAVGLVNYLYHDTFWSVEPRIYLNDLFVDPNVRGTGAGRALIEYVEAECRKEGAECLYWLTAEDNMTARRLYDKVSRLTPFIKYEIR</sequence>
<dbReference type="RefSeq" id="WP_284376797.1">
    <property type="nucleotide sequence ID" value="NZ_BSNN01000002.1"/>
</dbReference>
<evidence type="ECO:0000259" key="3">
    <source>
        <dbReference type="PROSITE" id="PS51186"/>
    </source>
</evidence>
<protein>
    <submittedName>
        <fullName evidence="4">GCN5 family N-acetyltransferase</fullName>
    </submittedName>
</protein>
<feature type="domain" description="N-acetyltransferase" evidence="3">
    <location>
        <begin position="3"/>
        <end position="146"/>
    </location>
</feature>